<name>A0A183TZN1_TOXCA</name>
<dbReference type="Proteomes" id="UP000050794">
    <property type="component" value="Unassembled WGS sequence"/>
</dbReference>
<reference evidence="3" key="1">
    <citation type="submission" date="2016-06" db="UniProtKB">
        <authorList>
            <consortium name="WormBaseParasite"/>
        </authorList>
    </citation>
    <scope>IDENTIFICATION</scope>
</reference>
<protein>
    <submittedName>
        <fullName evidence="3">Secreted protein</fullName>
    </submittedName>
</protein>
<dbReference type="AlphaFoldDB" id="A0A183TZN1"/>
<dbReference type="EMBL" id="UYWY01001391">
    <property type="protein sequence ID" value="VDM26696.1"/>
    <property type="molecule type" value="Genomic_DNA"/>
</dbReference>
<accession>A0A183TZN1</accession>
<proteinExistence type="predicted"/>
<sequence length="98" mass="11403">MMVMMVMIVVVVMMVMMVMMMMVMLMLMLMAPDGTHPVIFRGLRFQQTFHVRLKGTIRRKIGIMQNPLDVNHPTQSLNGRNSIDIRMREPKEEVILAL</sequence>
<keyword evidence="2" id="KW-1185">Reference proteome</keyword>
<evidence type="ECO:0000313" key="2">
    <source>
        <dbReference type="Proteomes" id="UP000050794"/>
    </source>
</evidence>
<reference evidence="1 2" key="2">
    <citation type="submission" date="2018-11" db="EMBL/GenBank/DDBJ databases">
        <authorList>
            <consortium name="Pathogen Informatics"/>
        </authorList>
    </citation>
    <scope>NUCLEOTIDE SEQUENCE [LARGE SCALE GENOMIC DNA]</scope>
</reference>
<dbReference type="WBParaSite" id="TCNE_0000170001-mRNA-1">
    <property type="protein sequence ID" value="TCNE_0000170001-mRNA-1"/>
    <property type="gene ID" value="TCNE_0000170001"/>
</dbReference>
<evidence type="ECO:0000313" key="1">
    <source>
        <dbReference type="EMBL" id="VDM26696.1"/>
    </source>
</evidence>
<organism evidence="2 3">
    <name type="scientific">Toxocara canis</name>
    <name type="common">Canine roundworm</name>
    <dbReference type="NCBI Taxonomy" id="6265"/>
    <lineage>
        <taxon>Eukaryota</taxon>
        <taxon>Metazoa</taxon>
        <taxon>Ecdysozoa</taxon>
        <taxon>Nematoda</taxon>
        <taxon>Chromadorea</taxon>
        <taxon>Rhabditida</taxon>
        <taxon>Spirurina</taxon>
        <taxon>Ascaridomorpha</taxon>
        <taxon>Ascaridoidea</taxon>
        <taxon>Toxocaridae</taxon>
        <taxon>Toxocara</taxon>
    </lineage>
</organism>
<gene>
    <name evidence="1" type="ORF">TCNE_LOCUS1701</name>
</gene>
<evidence type="ECO:0000313" key="3">
    <source>
        <dbReference type="WBParaSite" id="TCNE_0000170001-mRNA-1"/>
    </source>
</evidence>